<dbReference type="HOGENOM" id="CLU_1637023_0_0_1"/>
<dbReference type="Proteomes" id="UP000014760">
    <property type="component" value="Unassembled WGS sequence"/>
</dbReference>
<protein>
    <submittedName>
        <fullName evidence="2 3">Uncharacterized protein</fullName>
    </submittedName>
</protein>
<dbReference type="EnsemblMetazoa" id="CapteT196796">
    <property type="protein sequence ID" value="CapteP196796"/>
    <property type="gene ID" value="CapteG196796"/>
</dbReference>
<proteinExistence type="predicted"/>
<feature type="region of interest" description="Disordered" evidence="1">
    <location>
        <begin position="16"/>
        <end position="49"/>
    </location>
</feature>
<organism evidence="2">
    <name type="scientific">Capitella teleta</name>
    <name type="common">Polychaete worm</name>
    <dbReference type="NCBI Taxonomy" id="283909"/>
    <lineage>
        <taxon>Eukaryota</taxon>
        <taxon>Metazoa</taxon>
        <taxon>Spiralia</taxon>
        <taxon>Lophotrochozoa</taxon>
        <taxon>Annelida</taxon>
        <taxon>Polychaeta</taxon>
        <taxon>Sedentaria</taxon>
        <taxon>Scolecida</taxon>
        <taxon>Capitellidae</taxon>
        <taxon>Capitella</taxon>
    </lineage>
</organism>
<sequence>MSEICSNNDIELSNHAFSTNPADDLSSSRLLGRPEGRKRRMPGKHDGRTDGLNMVEDNAHVIGVSITANIQLRCHVFIHELQFWLNLTLKQRPCNVRVTRAFNSAEHGSAMLQRQLREDRLLSLFGQRLALRWAQRNMGQMGSEVDMTGSGLLGNNRLDVNK</sequence>
<dbReference type="EMBL" id="AMQN01005901">
    <property type="status" value="NOT_ANNOTATED_CDS"/>
    <property type="molecule type" value="Genomic_DNA"/>
</dbReference>
<name>R7V3M5_CAPTE</name>
<dbReference type="AlphaFoldDB" id="R7V3M5"/>
<accession>R7V3M5</accession>
<dbReference type="EMBL" id="KB297123">
    <property type="protein sequence ID" value="ELU10941.1"/>
    <property type="molecule type" value="Genomic_DNA"/>
</dbReference>
<reference evidence="3" key="3">
    <citation type="submission" date="2015-06" db="UniProtKB">
        <authorList>
            <consortium name="EnsemblMetazoa"/>
        </authorList>
    </citation>
    <scope>IDENTIFICATION</scope>
</reference>
<evidence type="ECO:0000313" key="2">
    <source>
        <dbReference type="EMBL" id="ELU10941.1"/>
    </source>
</evidence>
<gene>
    <name evidence="2" type="ORF">CAPTEDRAFT_196796</name>
</gene>
<evidence type="ECO:0000313" key="3">
    <source>
        <dbReference type="EnsemblMetazoa" id="CapteP196796"/>
    </source>
</evidence>
<feature type="compositionally biased region" description="Polar residues" evidence="1">
    <location>
        <begin position="16"/>
        <end position="29"/>
    </location>
</feature>
<reference evidence="2 4" key="2">
    <citation type="journal article" date="2013" name="Nature">
        <title>Insights into bilaterian evolution from three spiralian genomes.</title>
        <authorList>
            <person name="Simakov O."/>
            <person name="Marletaz F."/>
            <person name="Cho S.J."/>
            <person name="Edsinger-Gonzales E."/>
            <person name="Havlak P."/>
            <person name="Hellsten U."/>
            <person name="Kuo D.H."/>
            <person name="Larsson T."/>
            <person name="Lv J."/>
            <person name="Arendt D."/>
            <person name="Savage R."/>
            <person name="Osoegawa K."/>
            <person name="de Jong P."/>
            <person name="Grimwood J."/>
            <person name="Chapman J.A."/>
            <person name="Shapiro H."/>
            <person name="Aerts A."/>
            <person name="Otillar R.P."/>
            <person name="Terry A.Y."/>
            <person name="Boore J.L."/>
            <person name="Grigoriev I.V."/>
            <person name="Lindberg D.R."/>
            <person name="Seaver E.C."/>
            <person name="Weisblat D.A."/>
            <person name="Putnam N.H."/>
            <person name="Rokhsar D.S."/>
        </authorList>
    </citation>
    <scope>NUCLEOTIDE SEQUENCE</scope>
    <source>
        <strain evidence="2 4">I ESC-2004</strain>
    </source>
</reference>
<evidence type="ECO:0000313" key="4">
    <source>
        <dbReference type="Proteomes" id="UP000014760"/>
    </source>
</evidence>
<evidence type="ECO:0000256" key="1">
    <source>
        <dbReference type="SAM" id="MobiDB-lite"/>
    </source>
</evidence>
<reference evidence="4" key="1">
    <citation type="submission" date="2012-12" db="EMBL/GenBank/DDBJ databases">
        <authorList>
            <person name="Hellsten U."/>
            <person name="Grimwood J."/>
            <person name="Chapman J.A."/>
            <person name="Shapiro H."/>
            <person name="Aerts A."/>
            <person name="Otillar R.P."/>
            <person name="Terry A.Y."/>
            <person name="Boore J.L."/>
            <person name="Simakov O."/>
            <person name="Marletaz F."/>
            <person name="Cho S.-J."/>
            <person name="Edsinger-Gonzales E."/>
            <person name="Havlak P."/>
            <person name="Kuo D.-H."/>
            <person name="Larsson T."/>
            <person name="Lv J."/>
            <person name="Arendt D."/>
            <person name="Savage R."/>
            <person name="Osoegawa K."/>
            <person name="de Jong P."/>
            <person name="Lindberg D.R."/>
            <person name="Seaver E.C."/>
            <person name="Weisblat D.A."/>
            <person name="Putnam N.H."/>
            <person name="Grigoriev I.V."/>
            <person name="Rokhsar D.S."/>
        </authorList>
    </citation>
    <scope>NUCLEOTIDE SEQUENCE</scope>
    <source>
        <strain evidence="4">I ESC-2004</strain>
    </source>
</reference>
<keyword evidence="4" id="KW-1185">Reference proteome</keyword>